<dbReference type="PANTHER" id="PTHR23517:SF2">
    <property type="entry name" value="MULTIDRUG RESISTANCE PROTEIN MDTH"/>
    <property type="match status" value="1"/>
</dbReference>
<comment type="subcellular location">
    <subcellularLocation>
        <location evidence="1">Cell membrane</location>
        <topology evidence="1">Multi-pass membrane protein</topology>
    </subcellularLocation>
</comment>
<dbReference type="InterPro" id="IPR036259">
    <property type="entry name" value="MFS_trans_sf"/>
</dbReference>
<evidence type="ECO:0000256" key="1">
    <source>
        <dbReference type="ARBA" id="ARBA00004651"/>
    </source>
</evidence>
<feature type="transmembrane region" description="Helical" evidence="7">
    <location>
        <begin position="339"/>
        <end position="362"/>
    </location>
</feature>
<evidence type="ECO:0000256" key="6">
    <source>
        <dbReference type="ARBA" id="ARBA00023136"/>
    </source>
</evidence>
<protein>
    <submittedName>
        <fullName evidence="8">MFS transporter</fullName>
    </submittedName>
</protein>
<comment type="caution">
    <text evidence="8">The sequence shown here is derived from an EMBL/GenBank/DDBJ whole genome shotgun (WGS) entry which is preliminary data.</text>
</comment>
<feature type="transmembrane region" description="Helical" evidence="7">
    <location>
        <begin position="137"/>
        <end position="156"/>
    </location>
</feature>
<keyword evidence="3" id="KW-1003">Cell membrane</keyword>
<evidence type="ECO:0000256" key="5">
    <source>
        <dbReference type="ARBA" id="ARBA00022989"/>
    </source>
</evidence>
<feature type="transmembrane region" description="Helical" evidence="7">
    <location>
        <begin position="208"/>
        <end position="233"/>
    </location>
</feature>
<dbReference type="GO" id="GO:0022857">
    <property type="term" value="F:transmembrane transporter activity"/>
    <property type="evidence" value="ECO:0007669"/>
    <property type="project" value="InterPro"/>
</dbReference>
<keyword evidence="6 7" id="KW-0472">Membrane</keyword>
<feature type="transmembrane region" description="Helical" evidence="7">
    <location>
        <begin position="12"/>
        <end position="31"/>
    </location>
</feature>
<proteinExistence type="predicted"/>
<dbReference type="Gene3D" id="1.20.1250.20">
    <property type="entry name" value="MFS general substrate transporter like domains"/>
    <property type="match status" value="1"/>
</dbReference>
<dbReference type="InParanoid" id="A0A545AQH0"/>
<name>A0A545AQH0_9ACTN</name>
<dbReference type="Proteomes" id="UP000317982">
    <property type="component" value="Unassembled WGS sequence"/>
</dbReference>
<dbReference type="PANTHER" id="PTHR23517">
    <property type="entry name" value="RESISTANCE PROTEIN MDTM, PUTATIVE-RELATED-RELATED"/>
    <property type="match status" value="1"/>
</dbReference>
<dbReference type="Pfam" id="PF07690">
    <property type="entry name" value="MFS_1"/>
    <property type="match status" value="1"/>
</dbReference>
<keyword evidence="5 7" id="KW-1133">Transmembrane helix</keyword>
<keyword evidence="9" id="KW-1185">Reference proteome</keyword>
<dbReference type="FunCoup" id="A0A545AQH0">
    <property type="interactions" value="3"/>
</dbReference>
<dbReference type="OrthoDB" id="6803299at2"/>
<dbReference type="EMBL" id="VIRS01000012">
    <property type="protein sequence ID" value="TQS43564.1"/>
    <property type="molecule type" value="Genomic_DNA"/>
</dbReference>
<evidence type="ECO:0000256" key="7">
    <source>
        <dbReference type="SAM" id="Phobius"/>
    </source>
</evidence>
<sequence>MKRHSVEGRLLFGTGINGIGGGLWFTIWALYLTRVIGLPAGRLGLSLAVAGVVGIALSLPGGAIADRFGARRVALTINLVRAVACLAFLAVDGLVALTLVAAVFNGAQVVGSGVGNALITGLFDDERRMRMLARSRAAVHAGNTVGAGIGAAVLAVDQRWAYAAAIVFNAVTFVVNAGLLAGVPETPTRRRLSRWAGLRGPAIRDRRYLLAMAPITALTACWAVQSTGIPLWVVSSTSAPPVVAAGTVIVSSVLIAGLQSAVSARVLTIRQGAVAATLAGVVLAVSCLVFLPAAGKGAGWAAVIVLGGGLLHVVGELLFVSGQWAVSVGLMREEFRGEYLGVSAAMTGVVQEFAPGVVVGLVGGLGGVGWVAMAGFFVACAVPILPLAARAASGVGDAAGVAGAGGAGAGDGGGVGAGAVS</sequence>
<evidence type="ECO:0000313" key="8">
    <source>
        <dbReference type="EMBL" id="TQS43564.1"/>
    </source>
</evidence>
<feature type="transmembrane region" description="Helical" evidence="7">
    <location>
        <begin position="43"/>
        <end position="65"/>
    </location>
</feature>
<feature type="transmembrane region" description="Helical" evidence="7">
    <location>
        <begin position="368"/>
        <end position="389"/>
    </location>
</feature>
<dbReference type="GO" id="GO:0005886">
    <property type="term" value="C:plasma membrane"/>
    <property type="evidence" value="ECO:0007669"/>
    <property type="project" value="UniProtKB-SubCell"/>
</dbReference>
<feature type="transmembrane region" description="Helical" evidence="7">
    <location>
        <begin position="273"/>
        <end position="294"/>
    </location>
</feature>
<dbReference type="SUPFAM" id="SSF103473">
    <property type="entry name" value="MFS general substrate transporter"/>
    <property type="match status" value="1"/>
</dbReference>
<evidence type="ECO:0000256" key="2">
    <source>
        <dbReference type="ARBA" id="ARBA00022448"/>
    </source>
</evidence>
<evidence type="ECO:0000256" key="4">
    <source>
        <dbReference type="ARBA" id="ARBA00022692"/>
    </source>
</evidence>
<dbReference type="InterPro" id="IPR011701">
    <property type="entry name" value="MFS"/>
</dbReference>
<gene>
    <name evidence="8" type="ORF">FL583_18160</name>
</gene>
<feature type="transmembrane region" description="Helical" evidence="7">
    <location>
        <begin position="162"/>
        <end position="183"/>
    </location>
</feature>
<feature type="transmembrane region" description="Helical" evidence="7">
    <location>
        <begin position="77"/>
        <end position="100"/>
    </location>
</feature>
<keyword evidence="4 7" id="KW-0812">Transmembrane</keyword>
<accession>A0A545AQH0</accession>
<reference evidence="8 9" key="1">
    <citation type="submission" date="2019-07" db="EMBL/GenBank/DDBJ databases">
        <title>Cryptosporangium phraense sp. nov., isolated from plant litter.</title>
        <authorList>
            <person name="Suriyachadkun C."/>
        </authorList>
    </citation>
    <scope>NUCLEOTIDE SEQUENCE [LARGE SCALE GENOMIC DNA]</scope>
    <source>
        <strain evidence="8 9">A-T 5661</strain>
    </source>
</reference>
<dbReference type="InterPro" id="IPR050171">
    <property type="entry name" value="MFS_Transporters"/>
</dbReference>
<feature type="transmembrane region" description="Helical" evidence="7">
    <location>
        <begin position="300"/>
        <end position="319"/>
    </location>
</feature>
<dbReference type="AlphaFoldDB" id="A0A545AQH0"/>
<feature type="transmembrane region" description="Helical" evidence="7">
    <location>
        <begin position="239"/>
        <end position="261"/>
    </location>
</feature>
<keyword evidence="2" id="KW-0813">Transport</keyword>
<evidence type="ECO:0000313" key="9">
    <source>
        <dbReference type="Proteomes" id="UP000317982"/>
    </source>
</evidence>
<evidence type="ECO:0000256" key="3">
    <source>
        <dbReference type="ARBA" id="ARBA00022475"/>
    </source>
</evidence>
<organism evidence="8 9">
    <name type="scientific">Cryptosporangium phraense</name>
    <dbReference type="NCBI Taxonomy" id="2593070"/>
    <lineage>
        <taxon>Bacteria</taxon>
        <taxon>Bacillati</taxon>
        <taxon>Actinomycetota</taxon>
        <taxon>Actinomycetes</taxon>
        <taxon>Cryptosporangiales</taxon>
        <taxon>Cryptosporangiaceae</taxon>
        <taxon>Cryptosporangium</taxon>
    </lineage>
</organism>